<dbReference type="CDD" id="cd17535">
    <property type="entry name" value="REC_NarL-like"/>
    <property type="match status" value="1"/>
</dbReference>
<dbReference type="InterPro" id="IPR000792">
    <property type="entry name" value="Tscrpt_reg_LuxR_C"/>
</dbReference>
<evidence type="ECO:0000256" key="4">
    <source>
        <dbReference type="SAM" id="MobiDB-lite"/>
    </source>
</evidence>
<dbReference type="EMBL" id="RBXP01000002">
    <property type="protein sequence ID" value="RKT62947.1"/>
    <property type="molecule type" value="Genomic_DNA"/>
</dbReference>
<feature type="region of interest" description="Disordered" evidence="4">
    <location>
        <begin position="1"/>
        <end position="29"/>
    </location>
</feature>
<dbReference type="CDD" id="cd06170">
    <property type="entry name" value="LuxR_C_like"/>
    <property type="match status" value="1"/>
</dbReference>
<sequence length="261" mass="28331">MSPSNRFVTEGVHPKSTKLGASRASKPSPLNATSKALAAELDILIVDSHPLVRLGLRTILENIDHVNVSEARFLGDEIETIDPRMNNKPDMLILDSMLSGKAASHALGCCRKHYLDIPIVLFSASPTPELARDVFRLGASGVIPTGIDPCLIPHALRIVVGKGRYVPYEVLEGESKTPAPTASQILAKSTALHAELPSLTGRQQQIFDLMAQGLSNKEISRRLQISLGTTKNHVARILQQFGVNNRVRAVSTLLAINEEKE</sequence>
<dbReference type="PROSITE" id="PS50043">
    <property type="entry name" value="HTH_LUXR_2"/>
    <property type="match status" value="1"/>
</dbReference>
<dbReference type="Gene3D" id="3.40.50.2300">
    <property type="match status" value="1"/>
</dbReference>
<dbReference type="InterPro" id="IPR051015">
    <property type="entry name" value="EvgA-like"/>
</dbReference>
<dbReference type="InterPro" id="IPR016032">
    <property type="entry name" value="Sig_transdc_resp-reg_C-effctor"/>
</dbReference>
<evidence type="ECO:0000313" key="7">
    <source>
        <dbReference type="EMBL" id="RKT62947.1"/>
    </source>
</evidence>
<dbReference type="GO" id="GO:0006355">
    <property type="term" value="P:regulation of DNA-templated transcription"/>
    <property type="evidence" value="ECO:0007669"/>
    <property type="project" value="InterPro"/>
</dbReference>
<evidence type="ECO:0000313" key="8">
    <source>
        <dbReference type="Proteomes" id="UP000270626"/>
    </source>
</evidence>
<dbReference type="InterPro" id="IPR058245">
    <property type="entry name" value="NreC/VraR/RcsB-like_REC"/>
</dbReference>
<dbReference type="OrthoDB" id="3374006at2"/>
<proteinExistence type="predicted"/>
<name>A0A495WNQ3_9RHOO</name>
<dbReference type="SUPFAM" id="SSF52172">
    <property type="entry name" value="CheY-like"/>
    <property type="match status" value="1"/>
</dbReference>
<dbReference type="Gene3D" id="1.10.10.10">
    <property type="entry name" value="Winged helix-like DNA-binding domain superfamily/Winged helix DNA-binding domain"/>
    <property type="match status" value="1"/>
</dbReference>
<dbReference type="PANTHER" id="PTHR45566:SF2">
    <property type="entry name" value="NARL SUBFAMILY"/>
    <property type="match status" value="1"/>
</dbReference>
<dbReference type="PROSITE" id="PS50110">
    <property type="entry name" value="RESPONSE_REGULATORY"/>
    <property type="match status" value="1"/>
</dbReference>
<dbReference type="SMART" id="SM00448">
    <property type="entry name" value="REC"/>
    <property type="match status" value="1"/>
</dbReference>
<dbReference type="PANTHER" id="PTHR45566">
    <property type="entry name" value="HTH-TYPE TRANSCRIPTIONAL REGULATOR YHJB-RELATED"/>
    <property type="match status" value="1"/>
</dbReference>
<dbReference type="InterPro" id="IPR001789">
    <property type="entry name" value="Sig_transdc_resp-reg_receiver"/>
</dbReference>
<dbReference type="SMART" id="SM00421">
    <property type="entry name" value="HTH_LUXR"/>
    <property type="match status" value="1"/>
</dbReference>
<evidence type="ECO:0000256" key="2">
    <source>
        <dbReference type="ARBA" id="ARBA00023125"/>
    </source>
</evidence>
<dbReference type="PRINTS" id="PR00038">
    <property type="entry name" value="HTHLUXR"/>
</dbReference>
<accession>A0A495WNQ3</accession>
<dbReference type="Proteomes" id="UP000270626">
    <property type="component" value="Unassembled WGS sequence"/>
</dbReference>
<comment type="caution">
    <text evidence="7">The sequence shown here is derived from an EMBL/GenBank/DDBJ whole genome shotgun (WGS) entry which is preliminary data.</text>
</comment>
<keyword evidence="8" id="KW-1185">Reference proteome</keyword>
<dbReference type="Pfam" id="PF00196">
    <property type="entry name" value="GerE"/>
    <property type="match status" value="1"/>
</dbReference>
<feature type="domain" description="Response regulatory" evidence="6">
    <location>
        <begin position="42"/>
        <end position="160"/>
    </location>
</feature>
<evidence type="ECO:0000259" key="6">
    <source>
        <dbReference type="PROSITE" id="PS50110"/>
    </source>
</evidence>
<dbReference type="AlphaFoldDB" id="A0A495WNQ3"/>
<dbReference type="GO" id="GO:0000160">
    <property type="term" value="P:phosphorelay signal transduction system"/>
    <property type="evidence" value="ECO:0007669"/>
    <property type="project" value="InterPro"/>
</dbReference>
<dbReference type="Pfam" id="PF00072">
    <property type="entry name" value="Response_reg"/>
    <property type="match status" value="1"/>
</dbReference>
<organism evidence="7 8">
    <name type="scientific">Azonexus fungiphilus</name>
    <dbReference type="NCBI Taxonomy" id="146940"/>
    <lineage>
        <taxon>Bacteria</taxon>
        <taxon>Pseudomonadati</taxon>
        <taxon>Pseudomonadota</taxon>
        <taxon>Betaproteobacteria</taxon>
        <taxon>Rhodocyclales</taxon>
        <taxon>Azonexaceae</taxon>
        <taxon>Azonexus</taxon>
    </lineage>
</organism>
<feature type="domain" description="HTH luxR-type" evidence="5">
    <location>
        <begin position="192"/>
        <end position="257"/>
    </location>
</feature>
<dbReference type="RefSeq" id="WP_121456707.1">
    <property type="nucleotide sequence ID" value="NZ_RBXP01000002.1"/>
</dbReference>
<feature type="modified residue" description="4-aspartylphosphate" evidence="3">
    <location>
        <position position="95"/>
    </location>
</feature>
<gene>
    <name evidence="7" type="ORF">DFR40_0286</name>
</gene>
<keyword evidence="2" id="KW-0238">DNA-binding</keyword>
<protein>
    <submittedName>
        <fullName evidence="7">LuxR family two component transcriptional regulator</fullName>
    </submittedName>
</protein>
<keyword evidence="1 3" id="KW-0597">Phosphoprotein</keyword>
<evidence type="ECO:0000256" key="3">
    <source>
        <dbReference type="PROSITE-ProRule" id="PRU00169"/>
    </source>
</evidence>
<dbReference type="GO" id="GO:0003677">
    <property type="term" value="F:DNA binding"/>
    <property type="evidence" value="ECO:0007669"/>
    <property type="project" value="UniProtKB-KW"/>
</dbReference>
<dbReference type="InterPro" id="IPR011006">
    <property type="entry name" value="CheY-like_superfamily"/>
</dbReference>
<evidence type="ECO:0000256" key="1">
    <source>
        <dbReference type="ARBA" id="ARBA00022553"/>
    </source>
</evidence>
<dbReference type="SUPFAM" id="SSF46894">
    <property type="entry name" value="C-terminal effector domain of the bipartite response regulators"/>
    <property type="match status" value="1"/>
</dbReference>
<evidence type="ECO:0000259" key="5">
    <source>
        <dbReference type="PROSITE" id="PS50043"/>
    </source>
</evidence>
<dbReference type="InterPro" id="IPR036388">
    <property type="entry name" value="WH-like_DNA-bd_sf"/>
</dbReference>
<reference evidence="7 8" key="1">
    <citation type="submission" date="2018-10" db="EMBL/GenBank/DDBJ databases">
        <title>Genomic Encyclopedia of Type Strains, Phase IV (KMG-IV): sequencing the most valuable type-strain genomes for metagenomic binning, comparative biology and taxonomic classification.</title>
        <authorList>
            <person name="Goeker M."/>
        </authorList>
    </citation>
    <scope>NUCLEOTIDE SEQUENCE [LARGE SCALE GENOMIC DNA]</scope>
    <source>
        <strain evidence="7 8">DSM 23841</strain>
    </source>
</reference>